<accession>A0ABT9SZM3</accession>
<reference evidence="1 2" key="1">
    <citation type="submission" date="2023-07" db="EMBL/GenBank/DDBJ databases">
        <title>Sorghum-associated microbial communities from plants grown in Nebraska, USA.</title>
        <authorList>
            <person name="Schachtman D."/>
        </authorList>
    </citation>
    <scope>NUCLEOTIDE SEQUENCE [LARGE SCALE GENOMIC DNA]</scope>
    <source>
        <strain evidence="1 2">CC60</strain>
    </source>
</reference>
<organism evidence="1 2">
    <name type="scientific">Luteibacter jiangsuensis</name>
    <dbReference type="NCBI Taxonomy" id="637577"/>
    <lineage>
        <taxon>Bacteria</taxon>
        <taxon>Pseudomonadati</taxon>
        <taxon>Pseudomonadota</taxon>
        <taxon>Gammaproteobacteria</taxon>
        <taxon>Lysobacterales</taxon>
        <taxon>Rhodanobacteraceae</taxon>
        <taxon>Luteibacter</taxon>
    </lineage>
</organism>
<gene>
    <name evidence="1" type="ORF">J2T07_001594</name>
</gene>
<sequence length="37" mass="4546">MRAYDRAVSRERVMLKNLIPKIFYDRLRDGLEFFVRA</sequence>
<dbReference type="Proteomes" id="UP001237737">
    <property type="component" value="Unassembled WGS sequence"/>
</dbReference>
<keyword evidence="2" id="KW-1185">Reference proteome</keyword>
<proteinExistence type="predicted"/>
<evidence type="ECO:0000313" key="1">
    <source>
        <dbReference type="EMBL" id="MDQ0009417.1"/>
    </source>
</evidence>
<protein>
    <submittedName>
        <fullName evidence="1">Uncharacterized protein</fullName>
    </submittedName>
</protein>
<comment type="caution">
    <text evidence="1">The sequence shown here is derived from an EMBL/GenBank/DDBJ whole genome shotgun (WGS) entry which is preliminary data.</text>
</comment>
<name>A0ABT9SZM3_9GAMM</name>
<dbReference type="EMBL" id="JAUSSK010000002">
    <property type="protein sequence ID" value="MDQ0009417.1"/>
    <property type="molecule type" value="Genomic_DNA"/>
</dbReference>
<evidence type="ECO:0000313" key="2">
    <source>
        <dbReference type="Proteomes" id="UP001237737"/>
    </source>
</evidence>